<dbReference type="PROSITE" id="PS51257">
    <property type="entry name" value="PROKAR_LIPOPROTEIN"/>
    <property type="match status" value="1"/>
</dbReference>
<dbReference type="Gene3D" id="1.25.40.10">
    <property type="entry name" value="Tetratricopeptide repeat domain"/>
    <property type="match status" value="7"/>
</dbReference>
<keyword evidence="1" id="KW-0802">TPR repeat</keyword>
<evidence type="ECO:0000256" key="1">
    <source>
        <dbReference type="PROSITE-ProRule" id="PRU00339"/>
    </source>
</evidence>
<dbReference type="EMBL" id="NOIF01000019">
    <property type="protein sequence ID" value="OZS45018.1"/>
    <property type="molecule type" value="Genomic_DNA"/>
</dbReference>
<proteinExistence type="predicted"/>
<accession>A0ABX4G2Y8</accession>
<evidence type="ECO:0000256" key="2">
    <source>
        <dbReference type="SAM" id="SignalP"/>
    </source>
</evidence>
<dbReference type="EMBL" id="NOIF01000008">
    <property type="protein sequence ID" value="OZS45514.1"/>
    <property type="molecule type" value="Genomic_DNA"/>
</dbReference>
<evidence type="ECO:0008006" key="6">
    <source>
        <dbReference type="Google" id="ProtNLM"/>
    </source>
</evidence>
<dbReference type="Pfam" id="PF13429">
    <property type="entry name" value="TPR_15"/>
    <property type="match status" value="1"/>
</dbReference>
<keyword evidence="5" id="KW-1185">Reference proteome</keyword>
<dbReference type="PANTHER" id="PTHR12558">
    <property type="entry name" value="CELL DIVISION CYCLE 16,23,27"/>
    <property type="match status" value="1"/>
</dbReference>
<feature type="repeat" description="TPR" evidence="1">
    <location>
        <begin position="305"/>
        <end position="338"/>
    </location>
</feature>
<reference evidence="4" key="2">
    <citation type="submission" date="2017-07" db="EMBL/GenBank/DDBJ databases">
        <authorList>
            <person name="Gomez-Gil B."/>
            <person name="Enciso-Ibarra K."/>
        </authorList>
    </citation>
    <scope>NUCLEOTIDE SEQUENCE</scope>
    <source>
        <strain evidence="4">CAIM 1827</strain>
    </source>
</reference>
<organism evidence="4 5">
    <name type="scientific">Photobacterium sanguinicancri</name>
    <dbReference type="NCBI Taxonomy" id="875932"/>
    <lineage>
        <taxon>Bacteria</taxon>
        <taxon>Pseudomonadati</taxon>
        <taxon>Pseudomonadota</taxon>
        <taxon>Gammaproteobacteria</taxon>
        <taxon>Vibrionales</taxon>
        <taxon>Vibrionaceae</taxon>
        <taxon>Photobacterium</taxon>
    </lineage>
</organism>
<keyword evidence="2" id="KW-0732">Signal</keyword>
<comment type="caution">
    <text evidence="4">The sequence shown here is derived from an EMBL/GenBank/DDBJ whole genome shotgun (WGS) entry which is preliminary data.</text>
</comment>
<dbReference type="NCBIfam" id="TIGR02917">
    <property type="entry name" value="PEP_TPR_lipo"/>
    <property type="match status" value="1"/>
</dbReference>
<reference evidence="4 5" key="1">
    <citation type="journal article" date="2016" name="Antonie Van Leeuwenhoek">
        <title>Photobacterium sanguinicancri sp. nov. isolated from marine animals.</title>
        <authorList>
            <person name="Gomez-Gil B."/>
            <person name="Roque A."/>
            <person name="Rotllant G."/>
            <person name="Romalde J.L."/>
            <person name="Doce A."/>
            <person name="Eggermont M."/>
            <person name="Defoirdt T."/>
        </authorList>
    </citation>
    <scope>NUCLEOTIDE SEQUENCE [LARGE SCALE GENOMIC DNA]</scope>
    <source>
        <strain evidence="4 5">CAIM 1827</strain>
    </source>
</reference>
<name>A0ABX4G2Y8_9GAMM</name>
<dbReference type="Pfam" id="PF14559">
    <property type="entry name" value="TPR_19"/>
    <property type="match status" value="2"/>
</dbReference>
<evidence type="ECO:0000313" key="5">
    <source>
        <dbReference type="Proteomes" id="UP000215999"/>
    </source>
</evidence>
<gene>
    <name evidence="4" type="ORF">ASV53_02690</name>
    <name evidence="3" type="ORF">ASV53_05165</name>
</gene>
<dbReference type="InterPro" id="IPR014266">
    <property type="entry name" value="PEP-CTERM_TPR_PrsT"/>
</dbReference>
<protein>
    <recommendedName>
        <fullName evidence="6">PEP-CTERM system TPR-repeat protein PrsT</fullName>
    </recommendedName>
</protein>
<sequence>MLMTHNKSKTFTRLALASFITLSLAACNDKSTEEYLQQAQTYLEDQDTNAAIIELKNAIKQAPKDSQARQILGQIYLERGNFASAEKELEKALRLKGDSDSLSPLVAQALLGQDKTEALIELVDNTRTTEQSVKTELLAFKALALLKQGKMEEAQYSLSLAENAGQDTLYQSIGRATLDAANENIDSALYIVNNIVKEHSTSSDAWLLKGHLETAKGDNKSAARSYQKAVDNAPDAIQYTLYLAQALVRDEAYKDADKYVSNLLKMSNSHVIVNELKANILYAEGDSDEAKVHADLAIQNGSQNVSTYLISGVVAFQQGKFEQANEHFKKIDPLVPDNHFVKRLYTITQFKLGDIDDAMSTLSNFNGQTEQDSTFLSSMSVELARLGREDEALALAHKASANGSSNSQVKLGLIQLANNDTGGLDTLQQALKINPDLKEAKLGLAYFYLKMGKVDDSEKTVDDWLAESPANAQAMLLKGLINQIKQQPDKAKEWYQKVLAADGENIQAHLAIAQLADKQKGPEAAYSLAIKAYQLEPTNPMVFRHIIRFAYQADKMADFSQIIDEQRAADQDNDGLKIQKATTLAISTEYQDAIELLETISPHNQNSSSLRLLGDLYNQQRDYDNALTYYSQWLLKEPLNPNAYIKNIQLNELVNRADNSLKLTEKARSLFINDTRFTLMQAGLLLKTGKSEQSQVLLNQQSDEIKQTAYFLRLQAMIYLQNKAYPEAIQALEQRYDTLPNPDSAADLAVAYEMSGKTDQAIKFLKSVINEYGNKADSLQIRLADLQVKYRPDEAIGQYETILQREPNNIIALNNIAWLYLEKGDFNKACSSANKAHDLAAKRGNIPEVLDTYGYCLLKSGQIAPSLQPLKEAYAKKHDDAEIALHYAESLLENKQADNAKDVLEKINTSDPRLMAIKGQLQNKLTAVN</sequence>
<dbReference type="PROSITE" id="PS50005">
    <property type="entry name" value="TPR"/>
    <property type="match status" value="4"/>
</dbReference>
<dbReference type="InterPro" id="IPR011990">
    <property type="entry name" value="TPR-like_helical_dom_sf"/>
</dbReference>
<dbReference type="Pfam" id="PF13432">
    <property type="entry name" value="TPR_16"/>
    <property type="match status" value="1"/>
</dbReference>
<dbReference type="PANTHER" id="PTHR12558:SF13">
    <property type="entry name" value="CELL DIVISION CYCLE PROTEIN 27 HOMOLOG"/>
    <property type="match status" value="1"/>
</dbReference>
<dbReference type="SMART" id="SM00028">
    <property type="entry name" value="TPR"/>
    <property type="match status" value="14"/>
</dbReference>
<feature type="repeat" description="TPR" evidence="1">
    <location>
        <begin position="607"/>
        <end position="640"/>
    </location>
</feature>
<dbReference type="Pfam" id="PF13176">
    <property type="entry name" value="TPR_7"/>
    <property type="match status" value="1"/>
</dbReference>
<dbReference type="InterPro" id="IPR019734">
    <property type="entry name" value="TPR_rpt"/>
</dbReference>
<dbReference type="Proteomes" id="UP000215999">
    <property type="component" value="Unassembled WGS sequence"/>
</dbReference>
<dbReference type="SUPFAM" id="SSF48452">
    <property type="entry name" value="TPR-like"/>
    <property type="match status" value="5"/>
</dbReference>
<feature type="repeat" description="TPR" evidence="1">
    <location>
        <begin position="203"/>
        <end position="236"/>
    </location>
</feature>
<feature type="signal peptide" evidence="2">
    <location>
        <begin position="1"/>
        <end position="25"/>
    </location>
</feature>
<feature type="chain" id="PRO_5045033992" description="PEP-CTERM system TPR-repeat protein PrsT" evidence="2">
    <location>
        <begin position="26"/>
        <end position="929"/>
    </location>
</feature>
<evidence type="ECO:0000313" key="3">
    <source>
        <dbReference type="EMBL" id="OZS45018.1"/>
    </source>
</evidence>
<evidence type="ECO:0000313" key="4">
    <source>
        <dbReference type="EMBL" id="OZS45514.1"/>
    </source>
</evidence>
<feature type="repeat" description="TPR" evidence="1">
    <location>
        <begin position="66"/>
        <end position="99"/>
    </location>
</feature>